<reference evidence="2" key="2">
    <citation type="journal article" date="2021" name="Sci. Rep.">
        <title>The distribution of antibiotic resistance genes in chicken gut microbiota commensals.</title>
        <authorList>
            <person name="Juricova H."/>
            <person name="Matiasovicova J."/>
            <person name="Kubasova T."/>
            <person name="Cejkova D."/>
            <person name="Rychlik I."/>
        </authorList>
    </citation>
    <scope>NUCLEOTIDE SEQUENCE</scope>
    <source>
        <strain evidence="2">An824</strain>
    </source>
</reference>
<reference evidence="2" key="1">
    <citation type="submission" date="2020-08" db="EMBL/GenBank/DDBJ databases">
        <authorList>
            <person name="Cejkova D."/>
            <person name="Kubasova T."/>
            <person name="Jahodarova E."/>
            <person name="Rychlik I."/>
        </authorList>
    </citation>
    <scope>NUCLEOTIDE SEQUENCE</scope>
    <source>
        <strain evidence="2">An824</strain>
    </source>
</reference>
<dbReference type="InterPro" id="IPR041180">
    <property type="entry name" value="Nmad2"/>
</dbReference>
<dbReference type="EMBL" id="JACJJG010000064">
    <property type="protein sequence ID" value="MBM6674270.1"/>
    <property type="molecule type" value="Genomic_DNA"/>
</dbReference>
<keyword evidence="3" id="KW-1185">Reference proteome</keyword>
<evidence type="ECO:0000313" key="2">
    <source>
        <dbReference type="EMBL" id="MBM6674270.1"/>
    </source>
</evidence>
<accession>A0A938WUH4</accession>
<dbReference type="Pfam" id="PF18753">
    <property type="entry name" value="Nmad2"/>
    <property type="match status" value="1"/>
</dbReference>
<organism evidence="2 3">
    <name type="scientific">Marseilla massiliensis</name>
    <dbReference type="NCBI Taxonomy" id="1841864"/>
    <lineage>
        <taxon>Bacteria</taxon>
        <taxon>Pseudomonadati</taxon>
        <taxon>Bacteroidota</taxon>
        <taxon>Bacteroidia</taxon>
        <taxon>Bacteroidales</taxon>
        <taxon>Prevotellaceae</taxon>
        <taxon>Marseilla</taxon>
    </lineage>
</organism>
<dbReference type="AlphaFoldDB" id="A0A938WUH4"/>
<evidence type="ECO:0000313" key="3">
    <source>
        <dbReference type="Proteomes" id="UP000706891"/>
    </source>
</evidence>
<protein>
    <recommendedName>
        <fullName evidence="1">Nucleotide modification associated domain-containing protein</fullName>
    </recommendedName>
</protein>
<dbReference type="RefSeq" id="WP_205105452.1">
    <property type="nucleotide sequence ID" value="NZ_JACJJG010000064.1"/>
</dbReference>
<feature type="domain" description="Nucleotide modification associated" evidence="1">
    <location>
        <begin position="1"/>
        <end position="194"/>
    </location>
</feature>
<proteinExistence type="predicted"/>
<gene>
    <name evidence="2" type="ORF">H6A34_10335</name>
</gene>
<sequence length="203" mass="23302">MARGYSYVLRRDYGFAPNPFYGFLTLATCKPKIRSSAQVGDFIIGNAPADFANKLVFMAKVSKIITFNEYWNNEEYACKKPVMNGSLKKLYGDNIYHQLENGEWMQENSHHSNQDGSINTDNLTRDTGTTDHVLIADEFFYFGKSMIDIPAEYTTCIHTGIGHHNLDIEICNGLWDYICKNYEMGLIDLPRQFKNFVRYDGKS</sequence>
<comment type="caution">
    <text evidence="2">The sequence shown here is derived from an EMBL/GenBank/DDBJ whole genome shotgun (WGS) entry which is preliminary data.</text>
</comment>
<dbReference type="Proteomes" id="UP000706891">
    <property type="component" value="Unassembled WGS sequence"/>
</dbReference>
<evidence type="ECO:0000259" key="1">
    <source>
        <dbReference type="Pfam" id="PF18753"/>
    </source>
</evidence>
<name>A0A938WUH4_9BACT</name>